<feature type="transmembrane region" description="Helical" evidence="1">
    <location>
        <begin position="72"/>
        <end position="92"/>
    </location>
</feature>
<evidence type="ECO:0000313" key="2">
    <source>
        <dbReference type="EMBL" id="PTL72588.1"/>
    </source>
</evidence>
<protein>
    <submittedName>
        <fullName evidence="2">Uncharacterized protein</fullName>
    </submittedName>
</protein>
<keyword evidence="1" id="KW-1133">Transmembrane helix</keyword>
<keyword evidence="1" id="KW-0472">Membrane</keyword>
<feature type="transmembrane region" description="Helical" evidence="1">
    <location>
        <begin position="104"/>
        <end position="123"/>
    </location>
</feature>
<dbReference type="RefSeq" id="WP_107574268.1">
    <property type="nucleotide sequence ID" value="NZ_PZPL01000001.1"/>
</dbReference>
<feature type="transmembrane region" description="Helical" evidence="1">
    <location>
        <begin position="41"/>
        <end position="60"/>
    </location>
</feature>
<sequence>MTADAPAPPRFADPRRTGALIGLAGAAVFVFSYTSSGAAALVVRAGVVALIAVTLWFLFVRPRGLGRFAPPTRTGIAVYLACVVGELALIAVGTRLLEGAGAGSLRPALIALVVGLHFLPFSWAFHERMFALLGGLLVVLGGIGLLTGAAEAMAVASGVVMAALLLGYSLGAFARRG</sequence>
<evidence type="ECO:0000313" key="3">
    <source>
        <dbReference type="Proteomes" id="UP000241085"/>
    </source>
</evidence>
<keyword evidence="1" id="KW-0812">Transmembrane</keyword>
<dbReference type="Pfam" id="PF22765">
    <property type="entry name" value="DUF7010"/>
    <property type="match status" value="1"/>
</dbReference>
<gene>
    <name evidence="2" type="ORF">C1I63_06830</name>
</gene>
<feature type="transmembrane region" description="Helical" evidence="1">
    <location>
        <begin position="130"/>
        <end position="149"/>
    </location>
</feature>
<dbReference type="EMBL" id="PZPL01000001">
    <property type="protein sequence ID" value="PTL72588.1"/>
    <property type="molecule type" value="Genomic_DNA"/>
</dbReference>
<feature type="transmembrane region" description="Helical" evidence="1">
    <location>
        <begin position="17"/>
        <end position="35"/>
    </location>
</feature>
<comment type="caution">
    <text evidence="2">The sequence shown here is derived from an EMBL/GenBank/DDBJ whole genome shotgun (WGS) entry which is preliminary data.</text>
</comment>
<accession>A0A2T4USS3</accession>
<organism evidence="2 3">
    <name type="scientific">Rathayibacter caricis DSM 15933</name>
    <dbReference type="NCBI Taxonomy" id="1328867"/>
    <lineage>
        <taxon>Bacteria</taxon>
        <taxon>Bacillati</taxon>
        <taxon>Actinomycetota</taxon>
        <taxon>Actinomycetes</taxon>
        <taxon>Micrococcales</taxon>
        <taxon>Microbacteriaceae</taxon>
        <taxon>Rathayibacter</taxon>
    </lineage>
</organism>
<evidence type="ECO:0000256" key="1">
    <source>
        <dbReference type="SAM" id="Phobius"/>
    </source>
</evidence>
<proteinExistence type="predicted"/>
<dbReference type="Proteomes" id="UP000241085">
    <property type="component" value="Unassembled WGS sequence"/>
</dbReference>
<keyword evidence="3" id="KW-1185">Reference proteome</keyword>
<dbReference type="InterPro" id="IPR053824">
    <property type="entry name" value="DUF7010"/>
</dbReference>
<dbReference type="AlphaFoldDB" id="A0A2T4USS3"/>
<feature type="transmembrane region" description="Helical" evidence="1">
    <location>
        <begin position="155"/>
        <end position="174"/>
    </location>
</feature>
<name>A0A2T4USS3_9MICO</name>
<reference evidence="2 3" key="1">
    <citation type="submission" date="2018-03" db="EMBL/GenBank/DDBJ databases">
        <title>Bacteriophage NCPPB3778 and a type I-E CRISPR drive the evolution of the US Biological Select Agent, Rathayibacter toxicus.</title>
        <authorList>
            <person name="Davis E.W.II."/>
            <person name="Tabima J.F."/>
            <person name="Weisberg A.J."/>
            <person name="Dantas Lopes L."/>
            <person name="Wiseman M.S."/>
            <person name="Wiseman M.S."/>
            <person name="Pupko T."/>
            <person name="Belcher M.S."/>
            <person name="Sechler A.J."/>
            <person name="Tancos M.A."/>
            <person name="Schroeder B.K."/>
            <person name="Murray T.D."/>
            <person name="Luster D.G."/>
            <person name="Schneider W.L."/>
            <person name="Rogers E."/>
            <person name="Andreote F.D."/>
            <person name="Grunwald N.J."/>
            <person name="Putnam M.L."/>
            <person name="Chang J.H."/>
        </authorList>
    </citation>
    <scope>NUCLEOTIDE SEQUENCE [LARGE SCALE GENOMIC DNA]</scope>
    <source>
        <strain evidence="2 3">DSM 15933</strain>
    </source>
</reference>